<evidence type="ECO:0000313" key="2">
    <source>
        <dbReference type="EMBL" id="QCD55728.1"/>
    </source>
</evidence>
<dbReference type="InterPro" id="IPR018719">
    <property type="entry name" value="DUF2243_membrane"/>
</dbReference>
<accession>A0A6G5RCA4</accession>
<dbReference type="Pfam" id="PF10002">
    <property type="entry name" value="DUF2243"/>
    <property type="match status" value="1"/>
</dbReference>
<gene>
    <name evidence="2" type="ORF">CEB94_13230</name>
</gene>
<dbReference type="KEGG" id="shaw:CEB94_13230"/>
<sequence length="166" mass="19000">MGFSRLERRDPRDHGRGRVTFRRSVTGGALSGVGIAAFVDETVFHQLLHWHHFYDRSTADMGLVSDGLFHAGGWLAMVAGLFLYADLRRKDTLLRPAWWSGVCLGLGGFQLYDGTVQHKLLRLHQIRYEVDPRPYDWAWNVIAALFLLAGLLLWRRARRARRGSAR</sequence>
<reference evidence="2 3" key="1">
    <citation type="submission" date="2017-06" db="EMBL/GenBank/DDBJ databases">
        <title>Complete Genome Sequence of Streptomyces hawaiiensis NRRL 15010 and insights into acyldepsipeptides biosynthesis.</title>
        <authorList>
            <person name="Mariita R.M."/>
            <person name="Sello J.K."/>
        </authorList>
    </citation>
    <scope>NUCLEOTIDE SEQUENCE [LARGE SCALE GENOMIC DNA]</scope>
    <source>
        <strain evidence="2 3">ATCC 12236</strain>
    </source>
</reference>
<dbReference type="EMBL" id="CP021978">
    <property type="protein sequence ID" value="QCD55728.1"/>
    <property type="molecule type" value="Genomic_DNA"/>
</dbReference>
<name>A0A6G5RCA4_9ACTN</name>
<dbReference type="Proteomes" id="UP000495940">
    <property type="component" value="Chromosome"/>
</dbReference>
<feature type="transmembrane region" description="Helical" evidence="1">
    <location>
        <begin position="67"/>
        <end position="85"/>
    </location>
</feature>
<evidence type="ECO:0000256" key="1">
    <source>
        <dbReference type="SAM" id="Phobius"/>
    </source>
</evidence>
<evidence type="ECO:0008006" key="4">
    <source>
        <dbReference type="Google" id="ProtNLM"/>
    </source>
</evidence>
<feature type="transmembrane region" description="Helical" evidence="1">
    <location>
        <begin position="137"/>
        <end position="154"/>
    </location>
</feature>
<feature type="transmembrane region" description="Helical" evidence="1">
    <location>
        <begin position="21"/>
        <end position="39"/>
    </location>
</feature>
<keyword evidence="1" id="KW-0812">Transmembrane</keyword>
<protein>
    <recommendedName>
        <fullName evidence="4">DUF2243 domain-containing protein</fullName>
    </recommendedName>
</protein>
<proteinExistence type="predicted"/>
<dbReference type="AlphaFoldDB" id="A0A6G5RCA4"/>
<keyword evidence="1" id="KW-0472">Membrane</keyword>
<keyword evidence="3" id="KW-1185">Reference proteome</keyword>
<organism evidence="2 3">
    <name type="scientific">Streptomyces hawaiiensis</name>
    <dbReference type="NCBI Taxonomy" id="67305"/>
    <lineage>
        <taxon>Bacteria</taxon>
        <taxon>Bacillati</taxon>
        <taxon>Actinomycetota</taxon>
        <taxon>Actinomycetes</taxon>
        <taxon>Kitasatosporales</taxon>
        <taxon>Streptomycetaceae</taxon>
        <taxon>Streptomyces</taxon>
    </lineage>
</organism>
<feature type="transmembrane region" description="Helical" evidence="1">
    <location>
        <begin position="97"/>
        <end position="117"/>
    </location>
</feature>
<evidence type="ECO:0000313" key="3">
    <source>
        <dbReference type="Proteomes" id="UP000495940"/>
    </source>
</evidence>
<keyword evidence="1" id="KW-1133">Transmembrane helix</keyword>